<dbReference type="Pfam" id="PF08543">
    <property type="entry name" value="Phos_pyr_kin"/>
    <property type="match status" value="1"/>
</dbReference>
<evidence type="ECO:0000256" key="6">
    <source>
        <dbReference type="ARBA" id="ARBA00022741"/>
    </source>
</evidence>
<proteinExistence type="predicted"/>
<comment type="pathway">
    <text evidence="4">Cofactor biosynthesis; thiamine diphosphate biosynthesis; 4-amino-2-methyl-5-diphosphomethylpyrimidine from 5-amino-1-(5-phospho-D-ribosyl)imidazole: step 3/3.</text>
</comment>
<evidence type="ECO:0000313" key="13">
    <source>
        <dbReference type="Proteomes" id="UP000523139"/>
    </source>
</evidence>
<evidence type="ECO:0000256" key="4">
    <source>
        <dbReference type="ARBA" id="ARBA00004769"/>
    </source>
</evidence>
<dbReference type="InterPro" id="IPR029056">
    <property type="entry name" value="Ribokinase-like"/>
</dbReference>
<dbReference type="InterPro" id="IPR013749">
    <property type="entry name" value="PM/HMP-P_kinase-1"/>
</dbReference>
<dbReference type="UniPathway" id="UPA00060">
    <property type="reaction ID" value="UER00138"/>
</dbReference>
<evidence type="ECO:0000256" key="2">
    <source>
        <dbReference type="ARBA" id="ARBA00000565"/>
    </source>
</evidence>
<evidence type="ECO:0000256" key="10">
    <source>
        <dbReference type="SAM" id="MobiDB-lite"/>
    </source>
</evidence>
<dbReference type="GO" id="GO:0008972">
    <property type="term" value="F:phosphomethylpyrimidine kinase activity"/>
    <property type="evidence" value="ECO:0007669"/>
    <property type="project" value="UniProtKB-EC"/>
</dbReference>
<dbReference type="GO" id="GO:0009229">
    <property type="term" value="P:thiamine diphosphate biosynthetic process"/>
    <property type="evidence" value="ECO:0007669"/>
    <property type="project" value="UniProtKB-UniPathway"/>
</dbReference>
<dbReference type="AlphaFoldDB" id="A0A7X8THF3"/>
<keyword evidence="13" id="KW-1185">Reference proteome</keyword>
<dbReference type="Gene3D" id="3.40.1190.20">
    <property type="match status" value="1"/>
</dbReference>
<evidence type="ECO:0000256" key="9">
    <source>
        <dbReference type="ARBA" id="ARBA00022977"/>
    </source>
</evidence>
<dbReference type="Proteomes" id="UP000523139">
    <property type="component" value="Unassembled WGS sequence"/>
</dbReference>
<comment type="function">
    <text evidence="3">Catalyzes the phosphorylation of hydroxymethylpyrimidine phosphate (HMP-P) to HMP-PP, and of HMP to HMP-P.</text>
</comment>
<dbReference type="EMBL" id="JABAHY010000001">
    <property type="protein sequence ID" value="NLS08596.1"/>
    <property type="molecule type" value="Genomic_DNA"/>
</dbReference>
<feature type="domain" description="Pyridoxamine kinase/Phosphomethylpyrimidine kinase" evidence="11">
    <location>
        <begin position="15"/>
        <end position="272"/>
    </location>
</feature>
<keyword evidence="5 12" id="KW-0808">Transferase</keyword>
<gene>
    <name evidence="12" type="primary">thiD</name>
    <name evidence="12" type="ORF">HGQ17_00950</name>
</gene>
<evidence type="ECO:0000256" key="8">
    <source>
        <dbReference type="ARBA" id="ARBA00022840"/>
    </source>
</evidence>
<comment type="catalytic activity">
    <reaction evidence="1">
        <text>4-amino-5-hydroxymethyl-2-methylpyrimidine + ATP = 4-amino-2-methyl-5-(phosphooxymethyl)pyrimidine + ADP + H(+)</text>
        <dbReference type="Rhea" id="RHEA:23096"/>
        <dbReference type="ChEBI" id="CHEBI:15378"/>
        <dbReference type="ChEBI" id="CHEBI:16892"/>
        <dbReference type="ChEBI" id="CHEBI:30616"/>
        <dbReference type="ChEBI" id="CHEBI:58354"/>
        <dbReference type="ChEBI" id="CHEBI:456216"/>
        <dbReference type="EC" id="2.7.1.49"/>
    </reaction>
</comment>
<dbReference type="GO" id="GO:0005829">
    <property type="term" value="C:cytosol"/>
    <property type="evidence" value="ECO:0007669"/>
    <property type="project" value="TreeGrafter"/>
</dbReference>
<evidence type="ECO:0000259" key="11">
    <source>
        <dbReference type="Pfam" id="PF08543"/>
    </source>
</evidence>
<dbReference type="CDD" id="cd01169">
    <property type="entry name" value="HMPP_kinase"/>
    <property type="match status" value="1"/>
</dbReference>
<evidence type="ECO:0000256" key="7">
    <source>
        <dbReference type="ARBA" id="ARBA00022777"/>
    </source>
</evidence>
<dbReference type="SUPFAM" id="SSF53613">
    <property type="entry name" value="Ribokinase-like"/>
    <property type="match status" value="1"/>
</dbReference>
<dbReference type="PANTHER" id="PTHR20858:SF17">
    <property type="entry name" value="HYDROXYMETHYLPYRIMIDINE_PHOSPHOMETHYLPYRIMIDINE KINASE THI20-RELATED"/>
    <property type="match status" value="1"/>
</dbReference>
<evidence type="ECO:0000256" key="1">
    <source>
        <dbReference type="ARBA" id="ARBA00000151"/>
    </source>
</evidence>
<accession>A0A7X8THF3</accession>
<dbReference type="GO" id="GO:0005524">
    <property type="term" value="F:ATP binding"/>
    <property type="evidence" value="ECO:0007669"/>
    <property type="project" value="UniProtKB-KW"/>
</dbReference>
<dbReference type="GO" id="GO:0008902">
    <property type="term" value="F:hydroxymethylpyrimidine kinase activity"/>
    <property type="evidence" value="ECO:0007669"/>
    <property type="project" value="UniProtKB-EC"/>
</dbReference>
<sequence>MRMGIPNILSIAGTDPTGGAGIQADLKSFAAHGGYGMCAVTALVAQNTQGVREIHAPPTSFLRAQLDSVSDDVTIHGAKTGMLGTVEIIETVAAWWDETYSDNRPRPALVVDPVMVATSGDRLLDEEAEESLKEFLHRADLITPNVPELAILAGEALASSAEELLAQAEKVADAHQAVILAKGGHMNSDEVTDTLVFPAESGTRPEAYSRSSQRIETRNTHGTGCSVSAAFATLRAQGASWQEALATTKDWMQRALATSDQLDVGQGNGPINHFPD</sequence>
<name>A0A7X8THF3_9MICC</name>
<protein>
    <submittedName>
        <fullName evidence="12">Bifunctional hydroxymethylpyrimidine kinase/phosphomethylpyrimidine kinase</fullName>
        <ecNumber evidence="12">2.7.1.49</ecNumber>
        <ecNumber evidence="12">2.7.4.7</ecNumber>
    </submittedName>
</protein>
<feature type="region of interest" description="Disordered" evidence="10">
    <location>
        <begin position="202"/>
        <end position="221"/>
    </location>
</feature>
<dbReference type="GO" id="GO:0009228">
    <property type="term" value="P:thiamine biosynthetic process"/>
    <property type="evidence" value="ECO:0007669"/>
    <property type="project" value="UniProtKB-KW"/>
</dbReference>
<dbReference type="EC" id="2.7.4.7" evidence="12"/>
<dbReference type="InterPro" id="IPR004399">
    <property type="entry name" value="HMP/HMP-P_kinase_dom"/>
</dbReference>
<reference evidence="12 13" key="1">
    <citation type="submission" date="2020-04" db="EMBL/GenBank/DDBJ databases">
        <title>Nesterenkonia sp. nov., isolated from marine sediment.</title>
        <authorList>
            <person name="Zhang G."/>
        </authorList>
    </citation>
    <scope>NUCLEOTIDE SEQUENCE [LARGE SCALE GENOMIC DNA]</scope>
    <source>
        <strain evidence="12 13">MY13</strain>
    </source>
</reference>
<dbReference type="FunFam" id="3.40.1190.20:FF:000003">
    <property type="entry name" value="Phosphomethylpyrimidine kinase ThiD"/>
    <property type="match status" value="1"/>
</dbReference>
<dbReference type="NCBIfam" id="TIGR00097">
    <property type="entry name" value="HMP-P_kinase"/>
    <property type="match status" value="1"/>
</dbReference>
<evidence type="ECO:0000256" key="3">
    <source>
        <dbReference type="ARBA" id="ARBA00003848"/>
    </source>
</evidence>
<evidence type="ECO:0000256" key="5">
    <source>
        <dbReference type="ARBA" id="ARBA00022679"/>
    </source>
</evidence>
<keyword evidence="7 12" id="KW-0418">Kinase</keyword>
<keyword evidence="9" id="KW-0784">Thiamine biosynthesis</keyword>
<keyword evidence="8" id="KW-0067">ATP-binding</keyword>
<dbReference type="EC" id="2.7.1.49" evidence="12"/>
<comment type="catalytic activity">
    <reaction evidence="2">
        <text>4-amino-2-methyl-5-(phosphooxymethyl)pyrimidine + ATP = 4-amino-2-methyl-5-(diphosphooxymethyl)pyrimidine + ADP</text>
        <dbReference type="Rhea" id="RHEA:19893"/>
        <dbReference type="ChEBI" id="CHEBI:30616"/>
        <dbReference type="ChEBI" id="CHEBI:57841"/>
        <dbReference type="ChEBI" id="CHEBI:58354"/>
        <dbReference type="ChEBI" id="CHEBI:456216"/>
        <dbReference type="EC" id="2.7.4.7"/>
    </reaction>
</comment>
<evidence type="ECO:0000313" key="12">
    <source>
        <dbReference type="EMBL" id="NLS08596.1"/>
    </source>
</evidence>
<comment type="caution">
    <text evidence="12">The sequence shown here is derived from an EMBL/GenBank/DDBJ whole genome shotgun (WGS) entry which is preliminary data.</text>
</comment>
<organism evidence="12 13">
    <name type="scientific">Nesterenkonia sedimenti</name>
    <dbReference type="NCBI Taxonomy" id="1463632"/>
    <lineage>
        <taxon>Bacteria</taxon>
        <taxon>Bacillati</taxon>
        <taxon>Actinomycetota</taxon>
        <taxon>Actinomycetes</taxon>
        <taxon>Micrococcales</taxon>
        <taxon>Micrococcaceae</taxon>
        <taxon>Nesterenkonia</taxon>
    </lineage>
</organism>
<dbReference type="PANTHER" id="PTHR20858">
    <property type="entry name" value="PHOSPHOMETHYLPYRIMIDINE KINASE"/>
    <property type="match status" value="1"/>
</dbReference>
<keyword evidence="6" id="KW-0547">Nucleotide-binding</keyword>